<gene>
    <name evidence="1" type="ORF">SAMN04489740_0475</name>
</gene>
<reference evidence="1 2" key="1">
    <citation type="submission" date="2016-10" db="EMBL/GenBank/DDBJ databases">
        <authorList>
            <person name="de Groot N.N."/>
        </authorList>
    </citation>
    <scope>NUCLEOTIDE SEQUENCE [LARGE SCALE GENOMIC DNA]</scope>
    <source>
        <strain evidence="1 2">DSM 22274</strain>
    </source>
</reference>
<sequence length="115" mass="12657">MNYNWIWGPLNPLLDKTAKLSLQIHDANPDRLGDLLQQWLATLTHDEGGWFRGGWAVDVVAHERGSAELLFSSGGQDVADSLQDGVDSFHDQVLAPLALDPLTPGTVSWTELPLR</sequence>
<dbReference type="Proteomes" id="UP000182725">
    <property type="component" value="Unassembled WGS sequence"/>
</dbReference>
<accession>A0A1H5FC89</accession>
<evidence type="ECO:0000313" key="2">
    <source>
        <dbReference type="Proteomes" id="UP000182725"/>
    </source>
</evidence>
<dbReference type="AlphaFoldDB" id="A0A1H5FC89"/>
<dbReference type="EMBL" id="FNTV01000001">
    <property type="protein sequence ID" value="SEE01011.1"/>
    <property type="molecule type" value="Genomic_DNA"/>
</dbReference>
<protein>
    <submittedName>
        <fullName evidence="1">Uncharacterized protein</fullName>
    </submittedName>
</protein>
<evidence type="ECO:0000313" key="1">
    <source>
        <dbReference type="EMBL" id="SEE01011.1"/>
    </source>
</evidence>
<proteinExistence type="predicted"/>
<organism evidence="1 2">
    <name type="scientific">Arthrobacter alpinus</name>
    <dbReference type="NCBI Taxonomy" id="656366"/>
    <lineage>
        <taxon>Bacteria</taxon>
        <taxon>Bacillati</taxon>
        <taxon>Actinomycetota</taxon>
        <taxon>Actinomycetes</taxon>
        <taxon>Micrococcales</taxon>
        <taxon>Micrococcaceae</taxon>
        <taxon>Arthrobacter</taxon>
    </lineage>
</organism>
<name>A0A1H5FC89_9MICC</name>